<dbReference type="InterPro" id="IPR032808">
    <property type="entry name" value="DoxX"/>
</dbReference>
<evidence type="ECO:0000256" key="2">
    <source>
        <dbReference type="ARBA" id="ARBA00022692"/>
    </source>
</evidence>
<evidence type="ECO:0000256" key="4">
    <source>
        <dbReference type="ARBA" id="ARBA00023136"/>
    </source>
</evidence>
<name>A0ABS6IHX3_9HYPH</name>
<sequence length="129" mass="13845">MISHPALWAGRVMSGLAILFLLFDGTIKLVPLDIVIATSKEMGLPATDSFARFLGVVTLACTALYAWPRTALLGAVLLTGLFGGAIGTHLKLDSPLFSHTLFGLNLGILMWGGVWVRDPRVRRVMPSIA</sequence>
<evidence type="ECO:0000256" key="1">
    <source>
        <dbReference type="ARBA" id="ARBA00004141"/>
    </source>
</evidence>
<protein>
    <submittedName>
        <fullName evidence="6">DoxX family protein</fullName>
    </submittedName>
</protein>
<evidence type="ECO:0000313" key="7">
    <source>
        <dbReference type="Proteomes" id="UP000727907"/>
    </source>
</evidence>
<feature type="transmembrane region" description="Helical" evidence="5">
    <location>
        <begin position="96"/>
        <end position="116"/>
    </location>
</feature>
<gene>
    <name evidence="6" type="ORF">KQ910_06895</name>
</gene>
<evidence type="ECO:0000313" key="6">
    <source>
        <dbReference type="EMBL" id="MBU8873484.1"/>
    </source>
</evidence>
<keyword evidence="7" id="KW-1185">Reference proteome</keyword>
<feature type="transmembrane region" description="Helical" evidence="5">
    <location>
        <begin position="50"/>
        <end position="67"/>
    </location>
</feature>
<accession>A0ABS6IHX3</accession>
<reference evidence="6 7" key="1">
    <citation type="submission" date="2021-06" db="EMBL/GenBank/DDBJ databases">
        <authorList>
            <person name="Lee D.H."/>
        </authorList>
    </citation>
    <scope>NUCLEOTIDE SEQUENCE [LARGE SCALE GENOMIC DNA]</scope>
    <source>
        <strain evidence="6 7">MMS21-HV4-11</strain>
    </source>
</reference>
<organism evidence="6 7">
    <name type="scientific">Reyranella humidisoli</name>
    <dbReference type="NCBI Taxonomy" id="2849149"/>
    <lineage>
        <taxon>Bacteria</taxon>
        <taxon>Pseudomonadati</taxon>
        <taxon>Pseudomonadota</taxon>
        <taxon>Alphaproteobacteria</taxon>
        <taxon>Hyphomicrobiales</taxon>
        <taxon>Reyranellaceae</taxon>
        <taxon>Reyranella</taxon>
    </lineage>
</organism>
<keyword evidence="4 5" id="KW-0472">Membrane</keyword>
<feature type="transmembrane region" description="Helical" evidence="5">
    <location>
        <begin position="72"/>
        <end position="90"/>
    </location>
</feature>
<dbReference type="RefSeq" id="WP_216957723.1">
    <property type="nucleotide sequence ID" value="NZ_JAHOPB010000001.1"/>
</dbReference>
<evidence type="ECO:0000256" key="3">
    <source>
        <dbReference type="ARBA" id="ARBA00022989"/>
    </source>
</evidence>
<keyword evidence="2 5" id="KW-0812">Transmembrane</keyword>
<proteinExistence type="predicted"/>
<dbReference type="Proteomes" id="UP000727907">
    <property type="component" value="Unassembled WGS sequence"/>
</dbReference>
<keyword evidence="3 5" id="KW-1133">Transmembrane helix</keyword>
<comment type="caution">
    <text evidence="6">The sequence shown here is derived from an EMBL/GenBank/DDBJ whole genome shotgun (WGS) entry which is preliminary data.</text>
</comment>
<dbReference type="Pfam" id="PF13564">
    <property type="entry name" value="DoxX_2"/>
    <property type="match status" value="1"/>
</dbReference>
<evidence type="ECO:0000256" key="5">
    <source>
        <dbReference type="SAM" id="Phobius"/>
    </source>
</evidence>
<dbReference type="EMBL" id="JAHOPB010000001">
    <property type="protein sequence ID" value="MBU8873484.1"/>
    <property type="molecule type" value="Genomic_DNA"/>
</dbReference>
<comment type="subcellular location">
    <subcellularLocation>
        <location evidence="1">Membrane</location>
        <topology evidence="1">Multi-pass membrane protein</topology>
    </subcellularLocation>
</comment>
<feature type="transmembrane region" description="Helical" evidence="5">
    <location>
        <begin position="12"/>
        <end position="30"/>
    </location>
</feature>